<reference evidence="4 5" key="1">
    <citation type="submission" date="2019-03" db="EMBL/GenBank/DDBJ databases">
        <title>Genomic Encyclopedia of Type Strains, Phase IV (KMG-IV): sequencing the most valuable type-strain genomes for metagenomic binning, comparative biology and taxonomic classification.</title>
        <authorList>
            <person name="Goeker M."/>
        </authorList>
    </citation>
    <scope>NUCLEOTIDE SEQUENCE [LARGE SCALE GENOMIC DNA]</scope>
    <source>
        <strain evidence="4 5">DSM 100556</strain>
    </source>
</reference>
<dbReference type="InterPro" id="IPR006059">
    <property type="entry name" value="SBP"/>
</dbReference>
<dbReference type="PANTHER" id="PTHR43649">
    <property type="entry name" value="ARABINOSE-BINDING PROTEIN-RELATED"/>
    <property type="match status" value="1"/>
</dbReference>
<keyword evidence="2" id="KW-0732">Signal</keyword>
<dbReference type="InterPro" id="IPR022627">
    <property type="entry name" value="DUF3502"/>
</dbReference>
<evidence type="ECO:0000313" key="5">
    <source>
        <dbReference type="Proteomes" id="UP000295718"/>
    </source>
</evidence>
<feature type="signal peptide" evidence="2">
    <location>
        <begin position="1"/>
        <end position="27"/>
    </location>
</feature>
<dbReference type="Pfam" id="PF12010">
    <property type="entry name" value="DUF3502"/>
    <property type="match status" value="1"/>
</dbReference>
<feature type="chain" id="PRO_5020733807" evidence="2">
    <location>
        <begin position="28"/>
        <end position="499"/>
    </location>
</feature>
<organism evidence="4 5">
    <name type="scientific">Kineothrix alysoides</name>
    <dbReference type="NCBI Taxonomy" id="1469948"/>
    <lineage>
        <taxon>Bacteria</taxon>
        <taxon>Bacillati</taxon>
        <taxon>Bacillota</taxon>
        <taxon>Clostridia</taxon>
        <taxon>Lachnospirales</taxon>
        <taxon>Lachnospiraceae</taxon>
        <taxon>Kineothrix</taxon>
    </lineage>
</organism>
<dbReference type="SUPFAM" id="SSF53850">
    <property type="entry name" value="Periplasmic binding protein-like II"/>
    <property type="match status" value="1"/>
</dbReference>
<feature type="domain" description="DUF3502" evidence="3">
    <location>
        <begin position="433"/>
        <end position="497"/>
    </location>
</feature>
<evidence type="ECO:0000256" key="2">
    <source>
        <dbReference type="SAM" id="SignalP"/>
    </source>
</evidence>
<evidence type="ECO:0000313" key="4">
    <source>
        <dbReference type="EMBL" id="TCL56550.1"/>
    </source>
</evidence>
<name>A0A4R1QXZ6_9FIRM</name>
<dbReference type="InterPro" id="IPR050490">
    <property type="entry name" value="Bact_solute-bd_prot1"/>
</dbReference>
<feature type="compositionally biased region" description="Low complexity" evidence="1">
    <location>
        <begin position="30"/>
        <end position="51"/>
    </location>
</feature>
<accession>A0A4R1QXZ6</accession>
<dbReference type="Pfam" id="PF01547">
    <property type="entry name" value="SBP_bac_1"/>
    <property type="match status" value="1"/>
</dbReference>
<keyword evidence="5" id="KW-1185">Reference proteome</keyword>
<dbReference type="AlphaFoldDB" id="A0A4R1QXZ6"/>
<dbReference type="STRING" id="1469948.GCA_000732725_01531"/>
<comment type="caution">
    <text evidence="4">The sequence shown here is derived from an EMBL/GenBank/DDBJ whole genome shotgun (WGS) entry which is preliminary data.</text>
</comment>
<dbReference type="Gene3D" id="3.40.190.10">
    <property type="entry name" value="Periplasmic binding protein-like II"/>
    <property type="match status" value="1"/>
</dbReference>
<dbReference type="OrthoDB" id="2636783at2"/>
<proteinExistence type="predicted"/>
<feature type="region of interest" description="Disordered" evidence="1">
    <location>
        <begin position="30"/>
        <end position="53"/>
    </location>
</feature>
<dbReference type="PROSITE" id="PS51257">
    <property type="entry name" value="PROKAR_LIPOPROTEIN"/>
    <property type="match status" value="1"/>
</dbReference>
<gene>
    <name evidence="4" type="ORF">EDD76_11144</name>
</gene>
<dbReference type="PANTHER" id="PTHR43649:SF17">
    <property type="entry name" value="ABC TRANSPORTER SOLUTE BINDING PROTEIN-SUGAR TRANSPORT"/>
    <property type="match status" value="1"/>
</dbReference>
<dbReference type="Proteomes" id="UP000295718">
    <property type="component" value="Unassembled WGS sequence"/>
</dbReference>
<evidence type="ECO:0000259" key="3">
    <source>
        <dbReference type="Pfam" id="PF12010"/>
    </source>
</evidence>
<dbReference type="RefSeq" id="WP_031390246.1">
    <property type="nucleotide sequence ID" value="NZ_JPNB01000001.1"/>
</dbReference>
<protein>
    <submittedName>
        <fullName evidence="4">Putative aldouronate transport system substrate-binding protein</fullName>
    </submittedName>
</protein>
<dbReference type="EMBL" id="SLUO01000011">
    <property type="protein sequence ID" value="TCL56550.1"/>
    <property type="molecule type" value="Genomic_DNA"/>
</dbReference>
<evidence type="ECO:0000256" key="1">
    <source>
        <dbReference type="SAM" id="MobiDB-lite"/>
    </source>
</evidence>
<sequence>MKKRLVAMAMACVMGIGLLAGCGSANGAQTGTGETTTVKETAETPAASEESGNNGEVVTLKWIQVGNGMPTNYDAWLAQINPYLEEKIGVNVQMEIVPWGDWDNRRSVIVNSGEAFDILFTDQARYNSEVSTGAFLDMTDLLKTSAPELYSMIPEDYWQAASIDGKVYGVPTYKDSSVTEYFIWDKAVADKYNIDINTVNDFTSLYDALKTIKDGEGTAPYYMSKSGADFLVTAYFDQLGAGLSALGVKYNDDTKTVVNPLEDEDILKNLDIIHQMYKEGTINGDAPTADDANKYRTFFTAQGWSGAAASTWGPNNGIEDCVAVQYGDTVVSNTSVRGSMNAIYSGCEHPDKALELLQLVNTDSKVRDWLYYGVEGENFNYTDDGKIEKLNSEWSMAGYTQGTFFNVSQLAETQVNQWDEVKELNANAKPSAMLGFDMDTSSIETELASCRAVYEKYKSEFWTGARDPRELIEVIKGELDAAGWETIRAEAQKQIDAAE</sequence>